<keyword evidence="4 9" id="KW-0812">Transmembrane</keyword>
<feature type="compositionally biased region" description="Basic and acidic residues" evidence="8">
    <location>
        <begin position="1"/>
        <end position="16"/>
    </location>
</feature>
<evidence type="ECO:0000256" key="6">
    <source>
        <dbReference type="ARBA" id="ARBA00022989"/>
    </source>
</evidence>
<evidence type="ECO:0000256" key="7">
    <source>
        <dbReference type="ARBA" id="ARBA00023136"/>
    </source>
</evidence>
<dbReference type="HOGENOM" id="CLU_007946_12_0_1"/>
<keyword evidence="7 9" id="KW-0472">Membrane</keyword>
<feature type="transmembrane region" description="Helical" evidence="9">
    <location>
        <begin position="177"/>
        <end position="198"/>
    </location>
</feature>
<dbReference type="GO" id="GO:0003333">
    <property type="term" value="P:amino acid transmembrane transport"/>
    <property type="evidence" value="ECO:0000318"/>
    <property type="project" value="GO_Central"/>
</dbReference>
<evidence type="ECO:0000256" key="9">
    <source>
        <dbReference type="SAM" id="Phobius"/>
    </source>
</evidence>
<keyword evidence="3" id="KW-0813">Transport</keyword>
<dbReference type="PANTHER" id="PTHR43341">
    <property type="entry name" value="AMINO ACID PERMEASE"/>
    <property type="match status" value="1"/>
</dbReference>
<dbReference type="KEGG" id="ago:AGOS_ADL272W"/>
<feature type="transmembrane region" description="Helical" evidence="9">
    <location>
        <begin position="64"/>
        <end position="86"/>
    </location>
</feature>
<keyword evidence="12" id="KW-1185">Reference proteome</keyword>
<evidence type="ECO:0000256" key="1">
    <source>
        <dbReference type="ARBA" id="ARBA00004141"/>
    </source>
</evidence>
<feature type="domain" description="Amino acid permease/ SLC12A" evidence="10">
    <location>
        <begin position="33"/>
        <end position="499"/>
    </location>
</feature>
<dbReference type="PANTHER" id="PTHR43341:SF17">
    <property type="entry name" value="GENERAL AMINO ACID PERMEASE AGP1-RELATED"/>
    <property type="match status" value="1"/>
</dbReference>
<organism evidence="11 12">
    <name type="scientific">Eremothecium gossypii (strain ATCC 10895 / CBS 109.51 / FGSC 9923 / NRRL Y-1056)</name>
    <name type="common">Yeast</name>
    <name type="synonym">Ashbya gossypii</name>
    <dbReference type="NCBI Taxonomy" id="284811"/>
    <lineage>
        <taxon>Eukaryota</taxon>
        <taxon>Fungi</taxon>
        <taxon>Dikarya</taxon>
        <taxon>Ascomycota</taxon>
        <taxon>Saccharomycotina</taxon>
        <taxon>Saccharomycetes</taxon>
        <taxon>Saccharomycetales</taxon>
        <taxon>Saccharomycetaceae</taxon>
        <taxon>Eremothecium</taxon>
    </lineage>
</organism>
<keyword evidence="5" id="KW-0029">Amino-acid transport</keyword>
<evidence type="ECO:0000313" key="11">
    <source>
        <dbReference type="EMBL" id="AAS51648.1"/>
    </source>
</evidence>
<feature type="transmembrane region" description="Helical" evidence="9">
    <location>
        <begin position="218"/>
        <end position="241"/>
    </location>
</feature>
<feature type="transmembrane region" description="Helical" evidence="9">
    <location>
        <begin position="262"/>
        <end position="281"/>
    </location>
</feature>
<dbReference type="GO" id="GO:0016020">
    <property type="term" value="C:membrane"/>
    <property type="evidence" value="ECO:0000318"/>
    <property type="project" value="GO_Central"/>
</dbReference>
<dbReference type="AlphaFoldDB" id="Q75B49"/>
<dbReference type="RefSeq" id="NP_983824.1">
    <property type="nucleotide sequence ID" value="NM_209177.1"/>
</dbReference>
<reference evidence="12" key="2">
    <citation type="journal article" date="2013" name="G3 (Bethesda)">
        <title>Genomes of Ashbya fungi isolated from insects reveal four mating-type loci, numerous translocations, lack of transposons, and distinct gene duplications.</title>
        <authorList>
            <person name="Dietrich F.S."/>
            <person name="Voegeli S."/>
            <person name="Kuo S."/>
            <person name="Philippsen P."/>
        </authorList>
    </citation>
    <scope>GENOME REANNOTATION</scope>
    <source>
        <strain evidence="12">ATCC 10895 / CBS 109.51 / FGSC 9923 / NRRL Y-1056</strain>
    </source>
</reference>
<reference evidence="11 12" key="1">
    <citation type="journal article" date="2004" name="Science">
        <title>The Ashbya gossypii genome as a tool for mapping the ancient Saccharomyces cerevisiae genome.</title>
        <authorList>
            <person name="Dietrich F.S."/>
            <person name="Voegeli S."/>
            <person name="Brachat S."/>
            <person name="Lerch A."/>
            <person name="Gates K."/>
            <person name="Steiner S."/>
            <person name="Mohr C."/>
            <person name="Pohlmann R."/>
            <person name="Luedi P."/>
            <person name="Choi S."/>
            <person name="Wing R.A."/>
            <person name="Flavier A."/>
            <person name="Gaffney T.D."/>
            <person name="Philippsen P."/>
        </authorList>
    </citation>
    <scope>NUCLEOTIDE SEQUENCE [LARGE SCALE GENOMIC DNA]</scope>
    <source>
        <strain evidence="12">ATCC 10895 / CBS 109.51 / FGSC 9923 / NRRL Y-1056</strain>
    </source>
</reference>
<gene>
    <name evidence="11" type="ORF">AGOS_ADL272W</name>
</gene>
<dbReference type="InParanoid" id="Q75B49"/>
<comment type="subcellular location">
    <subcellularLocation>
        <location evidence="1">Membrane</location>
        <topology evidence="1">Multi-pass membrane protein</topology>
    </subcellularLocation>
</comment>
<sequence length="564" mass="60857">MNMGAKEDCSDAEKLSSEGSEPASLRQSIKPRHVFMISMATGIGTGLLVGNGKSIATAGVGGTLIGYLIIGVMVVCCMQSVGELVVAFPSLAGGFNSYGKKFIDPSLGFCVSWLFCLQWMVVLPLELVTASMTIKYWNSNLSPSLFVSAFYILICIVNFFGSGGYAEAEFIFNCVKVMVLASFIVLGIVIITGGLGNSGPIGFQYLKTPGAFNTNYNVFKATAGTLVNAAFSCGGVEFLALSAAEQNRDNMPKSIRRACRQVSIRMFVFYLLSISVVGLLVPYDSPMLMGSGSDTTHTSPYVAAIALHGVRIVPHIINAVILIAVVSVANSAMYSSSRTLHSLAEQNFAPRYFALLNKHGQPMRCLVVSAIVGLISFIAEYRDQEAVFVWLLSISGLSTIFTWTTICIAHIRFRNALKLQGQSLDTLGYRSNTGVIGSYIATAINVVVIIVQFWVSLFPLENNGKPDAVKFFQNYMAVPVAVLLYLGHKLYTNDWTPWIRTHCVDINTDRDVYAPSDDLSTKGVVKLAPAVQSARSIASSALSESPPEPISQKAHQPERPSSGS</sequence>
<dbReference type="PIRSF" id="PIRSF006060">
    <property type="entry name" value="AA_transporter"/>
    <property type="match status" value="1"/>
</dbReference>
<dbReference type="InterPro" id="IPR050524">
    <property type="entry name" value="APC_YAT"/>
</dbReference>
<evidence type="ECO:0000259" key="10">
    <source>
        <dbReference type="Pfam" id="PF00324"/>
    </source>
</evidence>
<dbReference type="InterPro" id="IPR004841">
    <property type="entry name" value="AA-permease/SLC12A_dom"/>
</dbReference>
<evidence type="ECO:0000313" key="12">
    <source>
        <dbReference type="Proteomes" id="UP000000591"/>
    </source>
</evidence>
<feature type="transmembrane region" description="Helical" evidence="9">
    <location>
        <begin position="145"/>
        <end position="165"/>
    </location>
</feature>
<feature type="region of interest" description="Disordered" evidence="8">
    <location>
        <begin position="1"/>
        <end position="26"/>
    </location>
</feature>
<feature type="transmembrane region" description="Helical" evidence="9">
    <location>
        <begin position="301"/>
        <end position="329"/>
    </location>
</feature>
<dbReference type="Gene3D" id="1.20.1740.10">
    <property type="entry name" value="Amino acid/polyamine transporter I"/>
    <property type="match status" value="1"/>
</dbReference>
<dbReference type="OMA" id="WTTICIA"/>
<evidence type="ECO:0000256" key="5">
    <source>
        <dbReference type="ARBA" id="ARBA00022970"/>
    </source>
</evidence>
<feature type="transmembrane region" description="Helical" evidence="9">
    <location>
        <begin position="363"/>
        <end position="381"/>
    </location>
</feature>
<dbReference type="GeneID" id="4619959"/>
<evidence type="ECO:0000256" key="3">
    <source>
        <dbReference type="ARBA" id="ARBA00022448"/>
    </source>
</evidence>
<dbReference type="OrthoDB" id="3900342at2759"/>
<feature type="transmembrane region" description="Helical" evidence="9">
    <location>
        <begin position="475"/>
        <end position="491"/>
    </location>
</feature>
<name>Q75B49_EREGS</name>
<protein>
    <submittedName>
        <fullName evidence="11">ADL272Wp</fullName>
    </submittedName>
</protein>
<dbReference type="EMBL" id="AE016817">
    <property type="protein sequence ID" value="AAS51648.1"/>
    <property type="molecule type" value="Genomic_DNA"/>
</dbReference>
<feature type="transmembrane region" description="Helical" evidence="9">
    <location>
        <begin position="387"/>
        <end position="413"/>
    </location>
</feature>
<evidence type="ECO:0000256" key="2">
    <source>
        <dbReference type="ARBA" id="ARBA00006983"/>
    </source>
</evidence>
<feature type="transmembrane region" description="Helical" evidence="9">
    <location>
        <begin position="107"/>
        <end position="125"/>
    </location>
</feature>
<feature type="transmembrane region" description="Helical" evidence="9">
    <location>
        <begin position="34"/>
        <end position="52"/>
    </location>
</feature>
<accession>Q75B49</accession>
<dbReference type="Pfam" id="PF00324">
    <property type="entry name" value="AA_permease"/>
    <property type="match status" value="1"/>
</dbReference>
<dbReference type="eggNOG" id="KOG1286">
    <property type="taxonomic scope" value="Eukaryota"/>
</dbReference>
<dbReference type="FunFam" id="1.20.1740.10:FF:000017">
    <property type="entry name" value="Amino acid permease"/>
    <property type="match status" value="1"/>
</dbReference>
<feature type="transmembrane region" description="Helical" evidence="9">
    <location>
        <begin position="434"/>
        <end position="455"/>
    </location>
</feature>
<comment type="similarity">
    <text evidence="2">Belongs to the amino acid-polyamine-organocation (APC) superfamily. YAT (TC 2.A.3.10) family.</text>
</comment>
<evidence type="ECO:0000256" key="4">
    <source>
        <dbReference type="ARBA" id="ARBA00022692"/>
    </source>
</evidence>
<proteinExistence type="inferred from homology"/>
<dbReference type="GO" id="GO:0015171">
    <property type="term" value="F:amino acid transmembrane transporter activity"/>
    <property type="evidence" value="ECO:0000318"/>
    <property type="project" value="GO_Central"/>
</dbReference>
<feature type="region of interest" description="Disordered" evidence="8">
    <location>
        <begin position="538"/>
        <end position="564"/>
    </location>
</feature>
<keyword evidence="6 9" id="KW-1133">Transmembrane helix</keyword>
<evidence type="ECO:0000256" key="8">
    <source>
        <dbReference type="SAM" id="MobiDB-lite"/>
    </source>
</evidence>
<dbReference type="Proteomes" id="UP000000591">
    <property type="component" value="Chromosome IV"/>
</dbReference>